<evidence type="ECO:0000313" key="1">
    <source>
        <dbReference type="EMBL" id="SUZ87010.1"/>
    </source>
</evidence>
<gene>
    <name evidence="1" type="ORF">METZ01_LOCUS39864</name>
</gene>
<reference evidence="1" key="1">
    <citation type="submission" date="2018-05" db="EMBL/GenBank/DDBJ databases">
        <authorList>
            <person name="Lanie J.A."/>
            <person name="Ng W.-L."/>
            <person name="Kazmierczak K.M."/>
            <person name="Andrzejewski T.M."/>
            <person name="Davidsen T.M."/>
            <person name="Wayne K.J."/>
            <person name="Tettelin H."/>
            <person name="Glass J.I."/>
            <person name="Rusch D."/>
            <person name="Podicherti R."/>
            <person name="Tsui H.-C.T."/>
            <person name="Winkler M.E."/>
        </authorList>
    </citation>
    <scope>NUCLEOTIDE SEQUENCE</scope>
</reference>
<dbReference type="AlphaFoldDB" id="A0A381R634"/>
<accession>A0A381R634</accession>
<name>A0A381R634_9ZZZZ</name>
<organism evidence="1">
    <name type="scientific">marine metagenome</name>
    <dbReference type="NCBI Taxonomy" id="408172"/>
    <lineage>
        <taxon>unclassified sequences</taxon>
        <taxon>metagenomes</taxon>
        <taxon>ecological metagenomes</taxon>
    </lineage>
</organism>
<sequence length="25" mass="2876">MVTRKGFLEGTTRPTEVTCVEHDRL</sequence>
<proteinExistence type="predicted"/>
<protein>
    <submittedName>
        <fullName evidence="1">Uncharacterized protein</fullName>
    </submittedName>
</protein>
<dbReference type="EMBL" id="UINC01001705">
    <property type="protein sequence ID" value="SUZ87010.1"/>
    <property type="molecule type" value="Genomic_DNA"/>
</dbReference>